<gene>
    <name evidence="4" type="ORF">Gocc_1148</name>
</gene>
<reference evidence="5" key="2">
    <citation type="journal article" date="2019" name="MicrobiologyOpen">
        <title>High-quality draft genome sequence of Gaiella occulta isolated from a 150 meter deep mineral water borehole and comparison with the genome sequences of other deep-branching lineages of the phylum Actinobacteria.</title>
        <authorList>
            <person name="Severino R."/>
            <person name="Froufe H.J.C."/>
            <person name="Barroso C."/>
            <person name="Albuquerque L."/>
            <person name="Lobo-da-Cunha A."/>
            <person name="da Costa M.S."/>
            <person name="Egas C."/>
        </authorList>
    </citation>
    <scope>NUCLEOTIDE SEQUENCE [LARGE SCALE GENOMIC DNA]</scope>
    <source>
        <strain evidence="5">F2-233</strain>
    </source>
</reference>
<dbReference type="OrthoDB" id="9779763at2"/>
<protein>
    <submittedName>
        <fullName evidence="4">PrpF protein</fullName>
    </submittedName>
</protein>
<proteinExistence type="inferred from homology"/>
<feature type="compositionally biased region" description="Low complexity" evidence="3">
    <location>
        <begin position="1"/>
        <end position="10"/>
    </location>
</feature>
<evidence type="ECO:0000256" key="1">
    <source>
        <dbReference type="ARBA" id="ARBA00007673"/>
    </source>
</evidence>
<dbReference type="InterPro" id="IPR007400">
    <property type="entry name" value="PrpF-like"/>
</dbReference>
<evidence type="ECO:0000256" key="3">
    <source>
        <dbReference type="SAM" id="MobiDB-lite"/>
    </source>
</evidence>
<dbReference type="RefSeq" id="WP_147281194.1">
    <property type="nucleotide sequence ID" value="NZ_QQZY01000002.1"/>
</dbReference>
<organism evidence="4 5">
    <name type="scientific">Gaiella occulta</name>
    <dbReference type="NCBI Taxonomy" id="1002870"/>
    <lineage>
        <taxon>Bacteria</taxon>
        <taxon>Bacillati</taxon>
        <taxon>Actinomycetota</taxon>
        <taxon>Thermoleophilia</taxon>
        <taxon>Gaiellales</taxon>
        <taxon>Gaiellaceae</taxon>
        <taxon>Gaiella</taxon>
    </lineage>
</organism>
<dbReference type="Proteomes" id="UP000254134">
    <property type="component" value="Unassembled WGS sequence"/>
</dbReference>
<keyword evidence="2" id="KW-0413">Isomerase</keyword>
<dbReference type="AlphaFoldDB" id="A0A7M2YZ34"/>
<dbReference type="Pfam" id="PF04303">
    <property type="entry name" value="PrpF"/>
    <property type="match status" value="1"/>
</dbReference>
<dbReference type="PANTHER" id="PTHR43709">
    <property type="entry name" value="ACONITATE ISOMERASE-RELATED"/>
    <property type="match status" value="1"/>
</dbReference>
<evidence type="ECO:0000313" key="4">
    <source>
        <dbReference type="EMBL" id="RDI75350.1"/>
    </source>
</evidence>
<dbReference type="PANTHER" id="PTHR43709:SF2">
    <property type="entry name" value="DUF453 DOMAIN PROTEIN (AFU_ORTHOLOGUE AFUA_6G00360)"/>
    <property type="match status" value="1"/>
</dbReference>
<name>A0A7M2YZ34_9ACTN</name>
<dbReference type="Gene3D" id="3.10.310.10">
    <property type="entry name" value="Diaminopimelate Epimerase, Chain A, domain 1"/>
    <property type="match status" value="2"/>
</dbReference>
<accession>A0A7M2YZ34</accession>
<dbReference type="SUPFAM" id="SSF54506">
    <property type="entry name" value="Diaminopimelate epimerase-like"/>
    <property type="match status" value="2"/>
</dbReference>
<comment type="caution">
    <text evidence="4">The sequence shown here is derived from an EMBL/GenBank/DDBJ whole genome shotgun (WGS) entry which is preliminary data.</text>
</comment>
<dbReference type="GO" id="GO:0016853">
    <property type="term" value="F:isomerase activity"/>
    <property type="evidence" value="ECO:0007669"/>
    <property type="project" value="UniProtKB-KW"/>
</dbReference>
<dbReference type="EMBL" id="QQZY01000002">
    <property type="protein sequence ID" value="RDI75350.1"/>
    <property type="molecule type" value="Genomic_DNA"/>
</dbReference>
<sequence>MTERLGLARAGGRRRTDAAAPPEGLLREHWPAAVVHGDQLAVPAVVMRGGTSRGVFFHADDLPLDPLVRDRVILAVFGSPDTRQLDGIGGATPLTSKVAIVSRSSADDADVDYLFGQVGTDEPRIDYVGNCGNMLAAVGPFAVDEGLVRPRSPATSIRIRVVNSGQTVVAHVLTAGTKARTAGTTAIAGVPGTGASVAMELTGLGATLGRGLLPTGLRRETITSLGRRHPVSLVDAGNPTVFVEASQIGLDVEVLLADRLDGVVLERLEALRAAGAVRLGLVRRVERARADSPTIPKIYVVHPPAAYVDRGGGRVEAADVSLVVRGLSMGVPHPAVATTVAACVGAAARIPGTVVADALVAAASGPIRIGTPSGVVEIESVVDLTGEPRLVHARIERTARRLMAGLAHVPLSVLAENRRAAR</sequence>
<keyword evidence="5" id="KW-1185">Reference proteome</keyword>
<evidence type="ECO:0000313" key="5">
    <source>
        <dbReference type="Proteomes" id="UP000254134"/>
    </source>
</evidence>
<comment type="similarity">
    <text evidence="1">Belongs to the PrpF family.</text>
</comment>
<evidence type="ECO:0000256" key="2">
    <source>
        <dbReference type="ARBA" id="ARBA00023235"/>
    </source>
</evidence>
<feature type="region of interest" description="Disordered" evidence="3">
    <location>
        <begin position="1"/>
        <end position="22"/>
    </location>
</feature>
<reference evidence="4 5" key="1">
    <citation type="submission" date="2018-07" db="EMBL/GenBank/DDBJ databases">
        <title>High-quality-draft genome sequence of Gaiella occulta.</title>
        <authorList>
            <person name="Severino R."/>
            <person name="Froufe H.J.C."/>
            <person name="Rainey F.A."/>
            <person name="Barroso C."/>
            <person name="Albuquerque L."/>
            <person name="Lobo-Da-Cunha A."/>
            <person name="Da Costa M.S."/>
            <person name="Egas C."/>
        </authorList>
    </citation>
    <scope>NUCLEOTIDE SEQUENCE [LARGE SCALE GENOMIC DNA]</scope>
    <source>
        <strain evidence="4 5">F2-233</strain>
    </source>
</reference>